<evidence type="ECO:0000256" key="10">
    <source>
        <dbReference type="ARBA" id="ARBA00031259"/>
    </source>
</evidence>
<dbReference type="PIRSF" id="PIRSF013286">
    <property type="entry name" value="MED6_fungi"/>
    <property type="match status" value="1"/>
</dbReference>
<dbReference type="GO" id="GO:0003712">
    <property type="term" value="F:transcription coregulator activity"/>
    <property type="evidence" value="ECO:0007669"/>
    <property type="project" value="InterPro"/>
</dbReference>
<comment type="function">
    <text evidence="9">Component of the Mediator complex, a coactivator involved in the regulated transcription of nearly all RNA polymerase II-dependent genes. Mediator functions as a bridge to convey information from gene-specific regulatory proteins to the basal RNA polymerase II transcription machinery. Mediator is recruited to promoters by direct interactions with regulatory proteins and serves as a scaffold for the assembly of a functional preinitiation complex with RNA polymerase II and the general transcription factors.</text>
</comment>
<evidence type="ECO:0000313" key="13">
    <source>
        <dbReference type="EMBL" id="CAH2352449.1"/>
    </source>
</evidence>
<comment type="subcellular location">
    <subcellularLocation>
        <location evidence="1 11">Nucleus</location>
    </subcellularLocation>
</comment>
<evidence type="ECO:0000256" key="12">
    <source>
        <dbReference type="SAM" id="MobiDB-lite"/>
    </source>
</evidence>
<comment type="subunit">
    <text evidence="3 11">Component of the Mediator complex.</text>
</comment>
<keyword evidence="14" id="KW-1185">Reference proteome</keyword>
<feature type="region of interest" description="Disordered" evidence="12">
    <location>
        <begin position="160"/>
        <end position="195"/>
    </location>
</feature>
<comment type="caution">
    <text evidence="13">The sequence shown here is derived from an EMBL/GenBank/DDBJ whole genome shotgun (WGS) entry which is preliminary data.</text>
</comment>
<evidence type="ECO:0000256" key="5">
    <source>
        <dbReference type="ARBA" id="ARBA00023015"/>
    </source>
</evidence>
<dbReference type="OrthoDB" id="344220at2759"/>
<evidence type="ECO:0000313" key="14">
    <source>
        <dbReference type="Proteomes" id="UP000837801"/>
    </source>
</evidence>
<dbReference type="InterPro" id="IPR007018">
    <property type="entry name" value="Mediator_Med6"/>
</dbReference>
<evidence type="ECO:0000256" key="4">
    <source>
        <dbReference type="ARBA" id="ARBA00020634"/>
    </source>
</evidence>
<reference evidence="13" key="1">
    <citation type="submission" date="2022-03" db="EMBL/GenBank/DDBJ databases">
        <authorList>
            <person name="Legras J.-L."/>
            <person name="Devillers H."/>
            <person name="Grondin C."/>
        </authorList>
    </citation>
    <scope>NUCLEOTIDE SEQUENCE</scope>
    <source>
        <strain evidence="13">CLIB 1423</strain>
    </source>
</reference>
<dbReference type="Pfam" id="PF04934">
    <property type="entry name" value="Med6"/>
    <property type="match status" value="1"/>
</dbReference>
<evidence type="ECO:0000256" key="7">
    <source>
        <dbReference type="ARBA" id="ARBA00023163"/>
    </source>
</evidence>
<dbReference type="FunFam" id="3.10.450.580:FF:000004">
    <property type="entry name" value="Mediator of RNA polymerase II transcription subunit 6"/>
    <property type="match status" value="1"/>
</dbReference>
<name>A0A9P0VYE7_9ASCO</name>
<keyword evidence="7 11" id="KW-0804">Transcription</keyword>
<evidence type="ECO:0000256" key="8">
    <source>
        <dbReference type="ARBA" id="ARBA00023242"/>
    </source>
</evidence>
<evidence type="ECO:0000256" key="11">
    <source>
        <dbReference type="PIRNR" id="PIRNR013286"/>
    </source>
</evidence>
<keyword evidence="5 11" id="KW-0805">Transcription regulation</keyword>
<evidence type="ECO:0000256" key="6">
    <source>
        <dbReference type="ARBA" id="ARBA00023159"/>
    </source>
</evidence>
<sequence>MAKAEPLDEIQWKSPEWIQQFGLHSENVLDYFSESPFYDRTSNNQVLKMQFQFQQVPPNVHPQEYLRQKLVEMVGVEFIIAYVKEPDFWIVRKQKRLSPSNVAVQQDYYIVGANIYQAPKIYDILSSRLLSSINSVKSSLDVLNKISNYNIGNGGHSYPTVNDKSAALPSSSMTSSQMEESATTSTTATGANTATPMVSTPGTAMPPGSVVPPGTVGANNINTTTTHPLHNANNALNNISSTTFDGLLSTVINSNDQGTYLDDIPYYGKGSTVEKFDLKINLEDD</sequence>
<evidence type="ECO:0000256" key="3">
    <source>
        <dbReference type="ARBA" id="ARBA00011837"/>
    </source>
</evidence>
<dbReference type="EMBL" id="CAKXYY010000006">
    <property type="protein sequence ID" value="CAH2352449.1"/>
    <property type="molecule type" value="Genomic_DNA"/>
</dbReference>
<dbReference type="GO" id="GO:0016592">
    <property type="term" value="C:mediator complex"/>
    <property type="evidence" value="ECO:0007669"/>
    <property type="project" value="InterPro"/>
</dbReference>
<dbReference type="Gene3D" id="3.10.450.580">
    <property type="entry name" value="Mediator complex, subunit Med6"/>
    <property type="match status" value="1"/>
</dbReference>
<dbReference type="GO" id="GO:0006357">
    <property type="term" value="P:regulation of transcription by RNA polymerase II"/>
    <property type="evidence" value="ECO:0007669"/>
    <property type="project" value="InterPro"/>
</dbReference>
<dbReference type="Proteomes" id="UP000837801">
    <property type="component" value="Unassembled WGS sequence"/>
</dbReference>
<keyword evidence="6 11" id="KW-0010">Activator</keyword>
<evidence type="ECO:0000256" key="9">
    <source>
        <dbReference type="ARBA" id="ARBA00025687"/>
    </source>
</evidence>
<keyword evidence="8 11" id="KW-0539">Nucleus</keyword>
<feature type="compositionally biased region" description="Low complexity" evidence="12">
    <location>
        <begin position="165"/>
        <end position="195"/>
    </location>
</feature>
<evidence type="ECO:0000256" key="1">
    <source>
        <dbReference type="ARBA" id="ARBA00004123"/>
    </source>
</evidence>
<accession>A0A9P0VYE7</accession>
<dbReference type="InterPro" id="IPR016612">
    <property type="entry name" value="Mediator_Med6_fun"/>
</dbReference>
<comment type="similarity">
    <text evidence="2 11">Belongs to the Mediator complex subunit 6 family.</text>
</comment>
<dbReference type="PANTHER" id="PTHR13104">
    <property type="entry name" value="MED-6-RELATED"/>
    <property type="match status" value="1"/>
</dbReference>
<protein>
    <recommendedName>
        <fullName evidence="4 11">Mediator of RNA polymerase II transcription subunit 6</fullName>
    </recommendedName>
    <alternativeName>
        <fullName evidence="10 11">Mediator complex subunit 6</fullName>
    </alternativeName>
</protein>
<gene>
    <name evidence="13" type="ORF">CLIB1423_06S06678</name>
</gene>
<dbReference type="InterPro" id="IPR038566">
    <property type="entry name" value="Mediator_Med6_sf"/>
</dbReference>
<evidence type="ECO:0000256" key="2">
    <source>
        <dbReference type="ARBA" id="ARBA00007526"/>
    </source>
</evidence>
<proteinExistence type="inferred from homology"/>
<organism evidence="13 14">
    <name type="scientific">[Candida] railenensis</name>
    <dbReference type="NCBI Taxonomy" id="45579"/>
    <lineage>
        <taxon>Eukaryota</taxon>
        <taxon>Fungi</taxon>
        <taxon>Dikarya</taxon>
        <taxon>Ascomycota</taxon>
        <taxon>Saccharomycotina</taxon>
        <taxon>Pichiomycetes</taxon>
        <taxon>Debaryomycetaceae</taxon>
        <taxon>Kurtzmaniella</taxon>
    </lineage>
</organism>
<dbReference type="AlphaFoldDB" id="A0A9P0VYE7"/>